<proteinExistence type="predicted"/>
<keyword evidence="2" id="KW-1185">Reference proteome</keyword>
<dbReference type="EMBL" id="QJKJ01006649">
    <property type="protein sequence ID" value="RDX85963.1"/>
    <property type="molecule type" value="Genomic_DNA"/>
</dbReference>
<dbReference type="PANTHER" id="PTHR33067:SF15">
    <property type="entry name" value="RNA-DIRECTED DNA POLYMERASE"/>
    <property type="match status" value="1"/>
</dbReference>
<dbReference type="OrthoDB" id="778454at2759"/>
<evidence type="ECO:0000313" key="1">
    <source>
        <dbReference type="EMBL" id="RDX85963.1"/>
    </source>
</evidence>
<dbReference type="PANTHER" id="PTHR33067">
    <property type="entry name" value="RNA-DIRECTED DNA POLYMERASE-RELATED"/>
    <property type="match status" value="1"/>
</dbReference>
<evidence type="ECO:0000313" key="2">
    <source>
        <dbReference type="Proteomes" id="UP000257109"/>
    </source>
</evidence>
<reference evidence="1" key="1">
    <citation type="submission" date="2018-05" db="EMBL/GenBank/DDBJ databases">
        <title>Draft genome of Mucuna pruriens seed.</title>
        <authorList>
            <person name="Nnadi N.E."/>
            <person name="Vos R."/>
            <person name="Hasami M.H."/>
            <person name="Devisetty U.K."/>
            <person name="Aguiy J.C."/>
        </authorList>
    </citation>
    <scope>NUCLEOTIDE SEQUENCE [LARGE SCALE GENOMIC DNA]</scope>
    <source>
        <strain evidence="1">JCA_2017</strain>
    </source>
</reference>
<sequence>MPSSIYKSLNFGDLEPTRMTIQLANISVVQPINVLEDVLVQVNELIFPADFNVLDMEDETSRKGSTLIMGRPFLITARTKIDEQFQLDNNSECISNFAEDTNSIGCFGSITEVADYDEVWEVHNLSDFEYDNIDLPNLSKKAELIKLLDQVYKHENLECANKVEV</sequence>
<feature type="non-terminal residue" evidence="1">
    <location>
        <position position="1"/>
    </location>
</feature>
<organism evidence="1 2">
    <name type="scientific">Mucuna pruriens</name>
    <name type="common">Velvet bean</name>
    <name type="synonym">Dolichos pruriens</name>
    <dbReference type="NCBI Taxonomy" id="157652"/>
    <lineage>
        <taxon>Eukaryota</taxon>
        <taxon>Viridiplantae</taxon>
        <taxon>Streptophyta</taxon>
        <taxon>Embryophyta</taxon>
        <taxon>Tracheophyta</taxon>
        <taxon>Spermatophyta</taxon>
        <taxon>Magnoliopsida</taxon>
        <taxon>eudicotyledons</taxon>
        <taxon>Gunneridae</taxon>
        <taxon>Pentapetalae</taxon>
        <taxon>rosids</taxon>
        <taxon>fabids</taxon>
        <taxon>Fabales</taxon>
        <taxon>Fabaceae</taxon>
        <taxon>Papilionoideae</taxon>
        <taxon>50 kb inversion clade</taxon>
        <taxon>NPAAA clade</taxon>
        <taxon>indigoferoid/millettioid clade</taxon>
        <taxon>Phaseoleae</taxon>
        <taxon>Mucuna</taxon>
    </lineage>
</organism>
<name>A0A371G6K6_MUCPR</name>
<accession>A0A371G6K6</accession>
<protein>
    <submittedName>
        <fullName evidence="1">Uncharacterized protein</fullName>
    </submittedName>
</protein>
<dbReference type="InterPro" id="IPR021109">
    <property type="entry name" value="Peptidase_aspartic_dom_sf"/>
</dbReference>
<comment type="caution">
    <text evidence="1">The sequence shown here is derived from an EMBL/GenBank/DDBJ whole genome shotgun (WGS) entry which is preliminary data.</text>
</comment>
<gene>
    <name evidence="1" type="ORF">CR513_32733</name>
</gene>
<dbReference type="Gene3D" id="2.40.70.10">
    <property type="entry name" value="Acid Proteases"/>
    <property type="match status" value="1"/>
</dbReference>
<dbReference type="Proteomes" id="UP000257109">
    <property type="component" value="Unassembled WGS sequence"/>
</dbReference>
<dbReference type="CDD" id="cd00303">
    <property type="entry name" value="retropepsin_like"/>
    <property type="match status" value="1"/>
</dbReference>
<dbReference type="AlphaFoldDB" id="A0A371G6K6"/>